<evidence type="ECO:0000313" key="2">
    <source>
        <dbReference type="EMBL" id="OPJ78368.1"/>
    </source>
</evidence>
<feature type="compositionally biased region" description="Low complexity" evidence="1">
    <location>
        <begin position="88"/>
        <end position="100"/>
    </location>
</feature>
<gene>
    <name evidence="2" type="ORF">AV530_015306</name>
</gene>
<feature type="region of interest" description="Disordered" evidence="1">
    <location>
        <begin position="65"/>
        <end position="119"/>
    </location>
</feature>
<keyword evidence="3" id="KW-1185">Reference proteome</keyword>
<comment type="caution">
    <text evidence="2">The sequence shown here is derived from an EMBL/GenBank/DDBJ whole genome shotgun (WGS) entry which is preliminary data.</text>
</comment>
<evidence type="ECO:0000256" key="1">
    <source>
        <dbReference type="SAM" id="MobiDB-lite"/>
    </source>
</evidence>
<evidence type="ECO:0000313" key="3">
    <source>
        <dbReference type="Proteomes" id="UP000190648"/>
    </source>
</evidence>
<name>A0A1V4K1L8_PATFA</name>
<dbReference type="Proteomes" id="UP000190648">
    <property type="component" value="Unassembled WGS sequence"/>
</dbReference>
<reference evidence="2 3" key="1">
    <citation type="submission" date="2016-02" db="EMBL/GenBank/DDBJ databases">
        <title>Band-tailed pigeon sequencing and assembly.</title>
        <authorList>
            <person name="Soares A.E."/>
            <person name="Novak B.J."/>
            <person name="Rice E.S."/>
            <person name="O'Connell B."/>
            <person name="Chang D."/>
            <person name="Weber S."/>
            <person name="Shapiro B."/>
        </authorList>
    </citation>
    <scope>NUCLEOTIDE SEQUENCE [LARGE SCALE GENOMIC DNA]</scope>
    <source>
        <strain evidence="2">BTP2013</strain>
        <tissue evidence="2">Blood</tissue>
    </source>
</reference>
<dbReference type="EMBL" id="LSYS01005191">
    <property type="protein sequence ID" value="OPJ78368.1"/>
    <property type="molecule type" value="Genomic_DNA"/>
</dbReference>
<organism evidence="2 3">
    <name type="scientific">Patagioenas fasciata monilis</name>
    <dbReference type="NCBI Taxonomy" id="372326"/>
    <lineage>
        <taxon>Eukaryota</taxon>
        <taxon>Metazoa</taxon>
        <taxon>Chordata</taxon>
        <taxon>Craniata</taxon>
        <taxon>Vertebrata</taxon>
        <taxon>Euteleostomi</taxon>
        <taxon>Archelosauria</taxon>
        <taxon>Archosauria</taxon>
        <taxon>Dinosauria</taxon>
        <taxon>Saurischia</taxon>
        <taxon>Theropoda</taxon>
        <taxon>Coelurosauria</taxon>
        <taxon>Aves</taxon>
        <taxon>Neognathae</taxon>
        <taxon>Neoaves</taxon>
        <taxon>Columbimorphae</taxon>
        <taxon>Columbiformes</taxon>
        <taxon>Columbidae</taxon>
        <taxon>Patagioenas</taxon>
    </lineage>
</organism>
<sequence>MMTFGEERGLTESFYWESVSAKVRSLYGDHDINYKNKSVVHHSTNELISNIRKFQPRRCGAAPPVYGSGATAFPGDSEEERASTCRWRAAPRAARGSSPSRHPPEQRAGSGGAPNPHPCTVQQQELVLLLASLQAAGRGTVDENTAVACW</sequence>
<dbReference type="AlphaFoldDB" id="A0A1V4K1L8"/>
<proteinExistence type="predicted"/>
<accession>A0A1V4K1L8</accession>
<protein>
    <submittedName>
        <fullName evidence="2">Uncharacterized protein</fullName>
    </submittedName>
</protein>